<evidence type="ECO:0000313" key="2">
    <source>
        <dbReference type="Proteomes" id="UP000663868"/>
    </source>
</evidence>
<dbReference type="Proteomes" id="UP000663868">
    <property type="component" value="Unassembled WGS sequence"/>
</dbReference>
<reference evidence="1" key="1">
    <citation type="submission" date="2021-02" db="EMBL/GenBank/DDBJ databases">
        <authorList>
            <person name="Nowell W R."/>
        </authorList>
    </citation>
    <scope>NUCLEOTIDE SEQUENCE</scope>
</reference>
<dbReference type="AlphaFoldDB" id="A0A820P236"/>
<sequence>DILYNALIEPLSRELFEYVQQIQPNEGLFRHLTDRSNIRQMTGTGLKPAYTESADPLAFDKLIELGMKEEDENKILALKFFVKQTSQNKL</sequence>
<accession>A0A820P236</accession>
<dbReference type="EMBL" id="CAJOBB010024046">
    <property type="protein sequence ID" value="CAF4397648.1"/>
    <property type="molecule type" value="Genomic_DNA"/>
</dbReference>
<evidence type="ECO:0000313" key="1">
    <source>
        <dbReference type="EMBL" id="CAF4397648.1"/>
    </source>
</evidence>
<protein>
    <submittedName>
        <fullName evidence="1">Uncharacterized protein</fullName>
    </submittedName>
</protein>
<comment type="caution">
    <text evidence="1">The sequence shown here is derived from an EMBL/GenBank/DDBJ whole genome shotgun (WGS) entry which is preliminary data.</text>
</comment>
<feature type="non-terminal residue" evidence="1">
    <location>
        <position position="1"/>
    </location>
</feature>
<feature type="non-terminal residue" evidence="1">
    <location>
        <position position="90"/>
    </location>
</feature>
<proteinExistence type="predicted"/>
<gene>
    <name evidence="1" type="ORF">KXQ929_LOCUS50834</name>
</gene>
<organism evidence="1 2">
    <name type="scientific">Adineta steineri</name>
    <dbReference type="NCBI Taxonomy" id="433720"/>
    <lineage>
        <taxon>Eukaryota</taxon>
        <taxon>Metazoa</taxon>
        <taxon>Spiralia</taxon>
        <taxon>Gnathifera</taxon>
        <taxon>Rotifera</taxon>
        <taxon>Eurotatoria</taxon>
        <taxon>Bdelloidea</taxon>
        <taxon>Adinetida</taxon>
        <taxon>Adinetidae</taxon>
        <taxon>Adineta</taxon>
    </lineage>
</organism>
<name>A0A820P236_9BILA</name>